<dbReference type="InterPro" id="IPR050300">
    <property type="entry name" value="GDXG_lipolytic_enzyme"/>
</dbReference>
<keyword evidence="1" id="KW-0378">Hydrolase</keyword>
<evidence type="ECO:0000313" key="5">
    <source>
        <dbReference type="Proteomes" id="UP000217895"/>
    </source>
</evidence>
<keyword evidence="2" id="KW-1133">Transmembrane helix</keyword>
<gene>
    <name evidence="4" type="ORF">NIES2135_02680</name>
</gene>
<organism evidence="4 5">
    <name type="scientific">Leptolyngbya boryana NIES-2135</name>
    <dbReference type="NCBI Taxonomy" id="1973484"/>
    <lineage>
        <taxon>Bacteria</taxon>
        <taxon>Bacillati</taxon>
        <taxon>Cyanobacteriota</taxon>
        <taxon>Cyanophyceae</taxon>
        <taxon>Leptolyngbyales</taxon>
        <taxon>Leptolyngbyaceae</taxon>
        <taxon>Leptolyngbya group</taxon>
        <taxon>Leptolyngbya</taxon>
    </lineage>
</organism>
<protein>
    <submittedName>
        <fullName evidence="4">Putative esterase/lipase/thioesterase</fullName>
    </submittedName>
</protein>
<reference evidence="4 5" key="1">
    <citation type="submission" date="2017-06" db="EMBL/GenBank/DDBJ databases">
        <title>Genome sequencing of cyanobaciteial culture collection at National Institute for Environmental Studies (NIES).</title>
        <authorList>
            <person name="Hirose Y."/>
            <person name="Shimura Y."/>
            <person name="Fujisawa T."/>
            <person name="Nakamura Y."/>
            <person name="Kawachi M."/>
        </authorList>
    </citation>
    <scope>NUCLEOTIDE SEQUENCE [LARGE SCALE GENOMIC DNA]</scope>
    <source>
        <strain evidence="4 5">NIES-2135</strain>
    </source>
</reference>
<dbReference type="SUPFAM" id="SSF53474">
    <property type="entry name" value="alpha/beta-Hydrolases"/>
    <property type="match status" value="1"/>
</dbReference>
<keyword evidence="2" id="KW-0472">Membrane</keyword>
<evidence type="ECO:0000313" key="4">
    <source>
        <dbReference type="EMBL" id="BAY53463.1"/>
    </source>
</evidence>
<dbReference type="AlphaFoldDB" id="A0A1Z4J9T2"/>
<evidence type="ECO:0000256" key="2">
    <source>
        <dbReference type="SAM" id="Phobius"/>
    </source>
</evidence>
<keyword evidence="5" id="KW-1185">Reference proteome</keyword>
<dbReference type="PANTHER" id="PTHR48081">
    <property type="entry name" value="AB HYDROLASE SUPERFAMILY PROTEIN C4A8.06C"/>
    <property type="match status" value="1"/>
</dbReference>
<evidence type="ECO:0000259" key="3">
    <source>
        <dbReference type="Pfam" id="PF20434"/>
    </source>
</evidence>
<feature type="transmembrane region" description="Helical" evidence="2">
    <location>
        <begin position="64"/>
        <end position="82"/>
    </location>
</feature>
<dbReference type="InterPro" id="IPR049492">
    <property type="entry name" value="BD-FAE-like_dom"/>
</dbReference>
<dbReference type="GO" id="GO:0016787">
    <property type="term" value="F:hydrolase activity"/>
    <property type="evidence" value="ECO:0007669"/>
    <property type="project" value="UniProtKB-KW"/>
</dbReference>
<dbReference type="EMBL" id="AP018203">
    <property type="protein sequence ID" value="BAY53463.1"/>
    <property type="molecule type" value="Genomic_DNA"/>
</dbReference>
<dbReference type="InterPro" id="IPR029058">
    <property type="entry name" value="AB_hydrolase_fold"/>
</dbReference>
<name>A0A1Z4J9T2_LEPBY</name>
<dbReference type="Gene3D" id="3.40.50.1820">
    <property type="entry name" value="alpha/beta hydrolase"/>
    <property type="match status" value="1"/>
</dbReference>
<dbReference type="Pfam" id="PF20434">
    <property type="entry name" value="BD-FAE"/>
    <property type="match status" value="1"/>
</dbReference>
<accession>A0A1Z4J9T2</accession>
<evidence type="ECO:0000256" key="1">
    <source>
        <dbReference type="ARBA" id="ARBA00022801"/>
    </source>
</evidence>
<feature type="domain" description="BD-FAE-like" evidence="3">
    <location>
        <begin position="143"/>
        <end position="337"/>
    </location>
</feature>
<dbReference type="Proteomes" id="UP000217895">
    <property type="component" value="Chromosome"/>
</dbReference>
<sequence length="381" mass="42594">MIAQVLIILFSFVSFFVSLWVVVPAPIFSLLPLSVGAPEISHWLIVTNAIAAFLVFVRLKSLPIFIAMLFALSLSLLPALQFPSTAERAEIAMQSKLGDIPSSPNFRSSPFNVLDAFQGIPRSQVRRTLDIPVAKLDNVQLTMNVYRPIKTGKNPAIVMIYGGAWRSGSPNSNEQFSQYIAAQGYTVLAIDYRHAPGYKFPTQIEDIKTALKFIQQHADEYEVNLDRMAIMGRSAGGHLAMLTAFALDAFPFRAVVNYYSPVDLTDGYNNPPFPDPIDSRTVLRNFLGGTPQEFSDLYRQASPYQNVRSHLPPTLLIYGGRDHIVQSKFGRAMYEKLNQNGNIAVFIEIPWAEHAFDAVFNGISNQLALYHTERFLASWLK</sequence>
<keyword evidence="2" id="KW-0812">Transmembrane</keyword>
<feature type="transmembrane region" description="Helical" evidence="2">
    <location>
        <begin position="7"/>
        <end position="28"/>
    </location>
</feature>
<proteinExistence type="predicted"/>
<feature type="transmembrane region" description="Helical" evidence="2">
    <location>
        <begin position="40"/>
        <end position="57"/>
    </location>
</feature>